<accession>A0AAV6WF71</accession>
<dbReference type="GO" id="GO:2000022">
    <property type="term" value="P:regulation of jasmonic acid mediated signaling pathway"/>
    <property type="evidence" value="ECO:0007669"/>
    <property type="project" value="UniProtKB-UniRule"/>
</dbReference>
<feature type="region of interest" description="Disordered" evidence="3">
    <location>
        <begin position="8"/>
        <end position="38"/>
    </location>
</feature>
<dbReference type="AlphaFoldDB" id="A0AAV6WF71"/>
<gene>
    <name evidence="5" type="ORF">BUALT_Bualt15G0088400</name>
</gene>
<dbReference type="PROSITE" id="PS51320">
    <property type="entry name" value="TIFY"/>
    <property type="match status" value="1"/>
</dbReference>
<keyword evidence="2" id="KW-1184">Jasmonic acid signaling pathway</keyword>
<dbReference type="SMART" id="SM00979">
    <property type="entry name" value="TIFY"/>
    <property type="match status" value="1"/>
</dbReference>
<reference evidence="5" key="1">
    <citation type="submission" date="2019-10" db="EMBL/GenBank/DDBJ databases">
        <authorList>
            <person name="Zhang R."/>
            <person name="Pan Y."/>
            <person name="Wang J."/>
            <person name="Ma R."/>
            <person name="Yu S."/>
        </authorList>
    </citation>
    <scope>NUCLEOTIDE SEQUENCE</scope>
    <source>
        <strain evidence="5">LA-IB0</strain>
        <tissue evidence="5">Leaf</tissue>
    </source>
</reference>
<comment type="similarity">
    <text evidence="1 2">Belongs to the TIFY/JAZ family.</text>
</comment>
<comment type="subcellular location">
    <subcellularLocation>
        <location evidence="2">Nucleus</location>
    </subcellularLocation>
</comment>
<dbReference type="InterPro" id="IPR018467">
    <property type="entry name" value="CCT_CS"/>
</dbReference>
<evidence type="ECO:0000313" key="5">
    <source>
        <dbReference type="EMBL" id="KAG8368838.1"/>
    </source>
</evidence>
<sequence>MPCSLVASDLMKNNGELSSSSESDFKENSHSNRPQNMILQPFDLFQQNHHSRVQHLTQKSPKNETRKLIKSSSGRRLVPHDYDGGVRPPSFLEQQLLPCIKSDDSVDPGSSSKGAQLTIFYKGTINVYDNVSIEKARAIALLAAGASYVTEADASMTSQQFNPPSLYNIQSNLPIATRRSLRLFFDKRRDRIMNKFPYVCSTHKPHQQDQENGDEILPMRNFSSS</sequence>
<dbReference type="GO" id="GO:0009611">
    <property type="term" value="P:response to wounding"/>
    <property type="evidence" value="ECO:0007669"/>
    <property type="project" value="UniProtKB-UniRule"/>
</dbReference>
<dbReference type="InterPro" id="IPR040390">
    <property type="entry name" value="TIFY/JAZ"/>
</dbReference>
<dbReference type="InterPro" id="IPR010399">
    <property type="entry name" value="Tify_dom"/>
</dbReference>
<dbReference type="EMBL" id="WHWC01000015">
    <property type="protein sequence ID" value="KAG8368838.1"/>
    <property type="molecule type" value="Genomic_DNA"/>
</dbReference>
<feature type="compositionally biased region" description="Low complexity" evidence="3">
    <location>
        <begin position="13"/>
        <end position="22"/>
    </location>
</feature>
<dbReference type="PANTHER" id="PTHR33077:SF61">
    <property type="entry name" value="PROTEIN TIFY 3A-RELATED"/>
    <property type="match status" value="1"/>
</dbReference>
<keyword evidence="6" id="KW-1185">Reference proteome</keyword>
<dbReference type="GO" id="GO:0005634">
    <property type="term" value="C:nucleus"/>
    <property type="evidence" value="ECO:0007669"/>
    <property type="project" value="UniProtKB-SubCell"/>
</dbReference>
<evidence type="ECO:0000256" key="1">
    <source>
        <dbReference type="ARBA" id="ARBA00008614"/>
    </source>
</evidence>
<evidence type="ECO:0000256" key="2">
    <source>
        <dbReference type="RuleBase" id="RU369065"/>
    </source>
</evidence>
<organism evidence="5 6">
    <name type="scientific">Buddleja alternifolia</name>
    <dbReference type="NCBI Taxonomy" id="168488"/>
    <lineage>
        <taxon>Eukaryota</taxon>
        <taxon>Viridiplantae</taxon>
        <taxon>Streptophyta</taxon>
        <taxon>Embryophyta</taxon>
        <taxon>Tracheophyta</taxon>
        <taxon>Spermatophyta</taxon>
        <taxon>Magnoliopsida</taxon>
        <taxon>eudicotyledons</taxon>
        <taxon>Gunneridae</taxon>
        <taxon>Pentapetalae</taxon>
        <taxon>asterids</taxon>
        <taxon>lamiids</taxon>
        <taxon>Lamiales</taxon>
        <taxon>Scrophulariaceae</taxon>
        <taxon>Buddlejeae</taxon>
        <taxon>Buddleja</taxon>
    </lineage>
</organism>
<comment type="caution">
    <text evidence="5">The sequence shown here is derived from an EMBL/GenBank/DDBJ whole genome shotgun (WGS) entry which is preliminary data.</text>
</comment>
<protein>
    <recommendedName>
        <fullName evidence="2">Protein TIFY</fullName>
    </recommendedName>
    <alternativeName>
        <fullName evidence="2">Jasmonate ZIM domain-containing protein</fullName>
    </alternativeName>
</protein>
<feature type="region of interest" description="Disordered" evidence="3">
    <location>
        <begin position="202"/>
        <end position="225"/>
    </location>
</feature>
<proteinExistence type="inferred from homology"/>
<dbReference type="Proteomes" id="UP000826271">
    <property type="component" value="Unassembled WGS sequence"/>
</dbReference>
<feature type="domain" description="Tify" evidence="4">
    <location>
        <begin position="110"/>
        <end position="145"/>
    </location>
</feature>
<dbReference type="Pfam" id="PF09425">
    <property type="entry name" value="Jas_motif"/>
    <property type="match status" value="1"/>
</dbReference>
<name>A0AAV6WF71_9LAMI</name>
<evidence type="ECO:0000259" key="4">
    <source>
        <dbReference type="PROSITE" id="PS51320"/>
    </source>
</evidence>
<dbReference type="PANTHER" id="PTHR33077">
    <property type="entry name" value="PROTEIN TIFY 4A-RELATED-RELATED"/>
    <property type="match status" value="1"/>
</dbReference>
<keyword evidence="2" id="KW-0539">Nucleus</keyword>
<comment type="domain">
    <text evidence="2">The jas domain is required for interaction with COI1.</text>
</comment>
<comment type="function">
    <text evidence="2">Repressor of jasmonate responses.</text>
</comment>
<evidence type="ECO:0000313" key="6">
    <source>
        <dbReference type="Proteomes" id="UP000826271"/>
    </source>
</evidence>
<dbReference type="GO" id="GO:0031347">
    <property type="term" value="P:regulation of defense response"/>
    <property type="evidence" value="ECO:0007669"/>
    <property type="project" value="UniProtKB-UniRule"/>
</dbReference>
<feature type="region of interest" description="Disordered" evidence="3">
    <location>
        <begin position="54"/>
        <end position="83"/>
    </location>
</feature>
<dbReference type="Pfam" id="PF06200">
    <property type="entry name" value="tify"/>
    <property type="match status" value="1"/>
</dbReference>
<evidence type="ECO:0000256" key="3">
    <source>
        <dbReference type="SAM" id="MobiDB-lite"/>
    </source>
</evidence>